<reference evidence="1" key="1">
    <citation type="submission" date="2022-11" db="EMBL/GenBank/DDBJ databases">
        <authorList>
            <person name="Kikuchi T."/>
        </authorList>
    </citation>
    <scope>NUCLEOTIDE SEQUENCE</scope>
    <source>
        <strain evidence="1">PS1010</strain>
    </source>
</reference>
<proteinExistence type="predicted"/>
<name>A0A9P1N4A1_9PELO</name>
<organism evidence="1 2">
    <name type="scientific">Caenorhabditis angaria</name>
    <dbReference type="NCBI Taxonomy" id="860376"/>
    <lineage>
        <taxon>Eukaryota</taxon>
        <taxon>Metazoa</taxon>
        <taxon>Ecdysozoa</taxon>
        <taxon>Nematoda</taxon>
        <taxon>Chromadorea</taxon>
        <taxon>Rhabditida</taxon>
        <taxon>Rhabditina</taxon>
        <taxon>Rhabditomorpha</taxon>
        <taxon>Rhabditoidea</taxon>
        <taxon>Rhabditidae</taxon>
        <taxon>Peloderinae</taxon>
        <taxon>Caenorhabditis</taxon>
    </lineage>
</organism>
<accession>A0A9P1N4A1</accession>
<sequence>MKIFDENLFFLNFKAENQIFEGSMKIFDENQFFWNFKAESRNFDAGTQFLVILRRFSMKIDFSQISRSKIDFAFQEHDFWWFPMKIDFSQISRSEIKFLTIFDGF</sequence>
<evidence type="ECO:0000313" key="2">
    <source>
        <dbReference type="Proteomes" id="UP001152747"/>
    </source>
</evidence>
<comment type="caution">
    <text evidence="1">The sequence shown here is derived from an EMBL/GenBank/DDBJ whole genome shotgun (WGS) entry which is preliminary data.</text>
</comment>
<evidence type="ECO:0000313" key="1">
    <source>
        <dbReference type="EMBL" id="CAI5450548.1"/>
    </source>
</evidence>
<keyword evidence="2" id="KW-1185">Reference proteome</keyword>
<gene>
    <name evidence="1" type="ORF">CAMP_LOCUS13185</name>
</gene>
<dbReference type="AlphaFoldDB" id="A0A9P1N4A1"/>
<protein>
    <submittedName>
        <fullName evidence="1">Uncharacterized protein</fullName>
    </submittedName>
</protein>
<dbReference type="Proteomes" id="UP001152747">
    <property type="component" value="Unassembled WGS sequence"/>
</dbReference>
<dbReference type="EMBL" id="CANHGI010000005">
    <property type="protein sequence ID" value="CAI5450548.1"/>
    <property type="molecule type" value="Genomic_DNA"/>
</dbReference>